<reference evidence="1" key="1">
    <citation type="submission" date="2020-05" db="EMBL/GenBank/DDBJ databases">
        <authorList>
            <person name="Chiriac C."/>
            <person name="Salcher M."/>
            <person name="Ghai R."/>
            <person name="Kavagutti S V."/>
        </authorList>
    </citation>
    <scope>NUCLEOTIDE SEQUENCE</scope>
</reference>
<dbReference type="EMBL" id="CAFAAI010000285">
    <property type="protein sequence ID" value="CAB4809792.1"/>
    <property type="molecule type" value="Genomic_DNA"/>
</dbReference>
<sequence>MRNLAVAKIVLGELEAIAPKLPPDDPALVGLQVV</sequence>
<organism evidence="1">
    <name type="scientific">freshwater metagenome</name>
    <dbReference type="NCBI Taxonomy" id="449393"/>
    <lineage>
        <taxon>unclassified sequences</taxon>
        <taxon>metagenomes</taxon>
        <taxon>ecological metagenomes</taxon>
    </lineage>
</organism>
<accession>A0A6J6YKB0</accession>
<name>A0A6J6YKB0_9ZZZZ</name>
<protein>
    <submittedName>
        <fullName evidence="1">Unannotated protein</fullName>
    </submittedName>
</protein>
<gene>
    <name evidence="1" type="ORF">UFOPK2992_01499</name>
</gene>
<proteinExistence type="predicted"/>
<dbReference type="AlphaFoldDB" id="A0A6J6YKB0"/>
<evidence type="ECO:0000313" key="1">
    <source>
        <dbReference type="EMBL" id="CAB4809792.1"/>
    </source>
</evidence>